<comment type="caution">
    <text evidence="1">The sequence shown here is derived from an EMBL/GenBank/DDBJ whole genome shotgun (WGS) entry which is preliminary data.</text>
</comment>
<evidence type="ECO:0000313" key="2">
    <source>
        <dbReference type="Proteomes" id="UP000733744"/>
    </source>
</evidence>
<dbReference type="Proteomes" id="UP000733744">
    <property type="component" value="Unassembled WGS sequence"/>
</dbReference>
<feature type="non-terminal residue" evidence="1">
    <location>
        <position position="23"/>
    </location>
</feature>
<organism evidence="1 2">
    <name type="scientific">Candidatus Methylobacter oryzae</name>
    <dbReference type="NCBI Taxonomy" id="2497749"/>
    <lineage>
        <taxon>Bacteria</taxon>
        <taxon>Pseudomonadati</taxon>
        <taxon>Pseudomonadota</taxon>
        <taxon>Gammaproteobacteria</taxon>
        <taxon>Methylococcales</taxon>
        <taxon>Methylococcaceae</taxon>
        <taxon>Methylobacter</taxon>
    </lineage>
</organism>
<accession>A0ABY3C4X2</accession>
<dbReference type="EMBL" id="RYFG02000121">
    <property type="protein sequence ID" value="TRW89785.1"/>
    <property type="molecule type" value="Genomic_DNA"/>
</dbReference>
<proteinExistence type="predicted"/>
<sequence length="23" mass="2309">MHLPAGCMAGIAIMTNPSGADLH</sequence>
<name>A0ABY3C4X2_9GAMM</name>
<reference evidence="1 2" key="1">
    <citation type="journal article" date="2019" name="Antonie Van Leeuwenhoek">
        <title>Description of 'Ca. Methylobacter oryzae' KRF1, a novel species from the environmentally important Methylobacter clade 2.</title>
        <authorList>
            <person name="Khatri K."/>
            <person name="Mohite J.A."/>
            <person name="Pandit P.S."/>
            <person name="Bahulikar R."/>
            <person name="Rahalkar M.C."/>
        </authorList>
    </citation>
    <scope>NUCLEOTIDE SEQUENCE [LARGE SCALE GENOMIC DNA]</scope>
    <source>
        <strain evidence="1 2">KRF1</strain>
    </source>
</reference>
<protein>
    <submittedName>
        <fullName evidence="1">Hydrogenase maturation nickel metallochaperone HypA</fullName>
    </submittedName>
</protein>
<keyword evidence="2" id="KW-1185">Reference proteome</keyword>
<evidence type="ECO:0000313" key="1">
    <source>
        <dbReference type="EMBL" id="TRW89785.1"/>
    </source>
</evidence>
<gene>
    <name evidence="1" type="ORF">EKO24_022240</name>
</gene>